<keyword evidence="4" id="KW-1133">Transmembrane helix</keyword>
<dbReference type="GO" id="GO:0008417">
    <property type="term" value="F:fucosyltransferase activity"/>
    <property type="evidence" value="ECO:0007669"/>
    <property type="project" value="InterPro"/>
</dbReference>
<gene>
    <name evidence="6" type="ORF">LCMAC202_02860</name>
</gene>
<organism evidence="6">
    <name type="scientific">Marseillevirus LCMAC202</name>
    <dbReference type="NCBI Taxonomy" id="2506606"/>
    <lineage>
        <taxon>Viruses</taxon>
        <taxon>Varidnaviria</taxon>
        <taxon>Bamfordvirae</taxon>
        <taxon>Nucleocytoviricota</taxon>
        <taxon>Megaviricetes</taxon>
        <taxon>Pimascovirales</taxon>
        <taxon>Pimascovirales incertae sedis</taxon>
        <taxon>Marseilleviridae</taxon>
    </lineage>
</organism>
<accession>A0A481YYL4</accession>
<keyword evidence="2 6" id="KW-0328">Glycosyltransferase</keyword>
<keyword evidence="3 6" id="KW-0808">Transferase</keyword>
<dbReference type="PANTHER" id="PTHR11929">
    <property type="entry name" value="ALPHA- 1,3 -FUCOSYLTRANSFERASE"/>
    <property type="match status" value="1"/>
</dbReference>
<protein>
    <submittedName>
        <fullName evidence="6">Glycosyltransferase family 10 fucosyltransferase</fullName>
    </submittedName>
</protein>
<feature type="transmembrane region" description="Helical" evidence="4">
    <location>
        <begin position="20"/>
        <end position="46"/>
    </location>
</feature>
<dbReference type="Gene3D" id="3.40.50.11660">
    <property type="entry name" value="Glycosyl transferase family 10, C-terminal domain"/>
    <property type="match status" value="1"/>
</dbReference>
<comment type="similarity">
    <text evidence="1">Belongs to the glycosyltransferase 10 family.</text>
</comment>
<evidence type="ECO:0000313" key="6">
    <source>
        <dbReference type="EMBL" id="QBK87925.1"/>
    </source>
</evidence>
<proteinExistence type="inferred from homology"/>
<keyword evidence="4" id="KW-0812">Transmembrane</keyword>
<reference evidence="6" key="1">
    <citation type="journal article" date="2019" name="MBio">
        <title>Virus Genomes from Deep Sea Sediments Expand the Ocean Megavirome and Support Independent Origins of Viral Gigantism.</title>
        <authorList>
            <person name="Backstrom D."/>
            <person name="Yutin N."/>
            <person name="Jorgensen S.L."/>
            <person name="Dharamshi J."/>
            <person name="Homa F."/>
            <person name="Zaremba-Niedwiedzka K."/>
            <person name="Spang A."/>
            <person name="Wolf Y.I."/>
            <person name="Koonin E.V."/>
            <person name="Ettema T.J."/>
        </authorList>
    </citation>
    <scope>NUCLEOTIDE SEQUENCE</scope>
</reference>
<keyword evidence="4" id="KW-0472">Membrane</keyword>
<evidence type="ECO:0000256" key="3">
    <source>
        <dbReference type="ARBA" id="ARBA00022679"/>
    </source>
</evidence>
<name>A0A481YYL4_9VIRU</name>
<evidence type="ECO:0000256" key="2">
    <source>
        <dbReference type="ARBA" id="ARBA00022676"/>
    </source>
</evidence>
<evidence type="ECO:0000259" key="5">
    <source>
        <dbReference type="Pfam" id="PF00852"/>
    </source>
</evidence>
<evidence type="ECO:0000256" key="4">
    <source>
        <dbReference type="SAM" id="Phobius"/>
    </source>
</evidence>
<dbReference type="EMBL" id="MK500371">
    <property type="protein sequence ID" value="QBK87925.1"/>
    <property type="molecule type" value="Genomic_DNA"/>
</dbReference>
<dbReference type="Pfam" id="PF00852">
    <property type="entry name" value="Glyco_transf_10"/>
    <property type="match status" value="1"/>
</dbReference>
<dbReference type="SUPFAM" id="SSF53756">
    <property type="entry name" value="UDP-Glycosyltransferase/glycogen phosphorylase"/>
    <property type="match status" value="1"/>
</dbReference>
<dbReference type="InterPro" id="IPR038577">
    <property type="entry name" value="GT10-like_C_sf"/>
</dbReference>
<dbReference type="GO" id="GO:0016020">
    <property type="term" value="C:membrane"/>
    <property type="evidence" value="ECO:0007669"/>
    <property type="project" value="InterPro"/>
</dbReference>
<dbReference type="InterPro" id="IPR001503">
    <property type="entry name" value="Glyco_trans_10"/>
</dbReference>
<dbReference type="InterPro" id="IPR055270">
    <property type="entry name" value="Glyco_tran_10_C"/>
</dbReference>
<feature type="domain" description="Fucosyltransferase C-terminal" evidence="5">
    <location>
        <begin position="135"/>
        <end position="254"/>
    </location>
</feature>
<evidence type="ECO:0000256" key="1">
    <source>
        <dbReference type="ARBA" id="ARBA00008919"/>
    </source>
</evidence>
<dbReference type="PANTHER" id="PTHR11929:SF194">
    <property type="entry name" value="ALPHA-(1,3)-FUCOSYLTRANSFERASE 10"/>
    <property type="match status" value="1"/>
</dbReference>
<sequence length="283" mass="33366">MIKPILHLALMLPRIDQRDYFLYLFGMRYIVIIDNLTPSIVVYDYFYELLPKYKSSPIYIAFTGESRDINYFKCHFALSFEEHHSRNIYLPLWILFIDWFDTKDHDLCKLTDIMLRQQIKKINKTLFCGFVAKNSVPVRNNFVLALSKYKTVTCPGIILHNYPHIGGRMGYAKEQFLRCCKFTVAFENCSKPGYITEKLLHAFQSRTIPIYWGSASVNKYFNHNAFINCHDYENWDDVLAEIIRLDNDDTAYLEKLNQPVFKNDIVPAQFWPSTVLTSIENLF</sequence>